<dbReference type="Proteomes" id="UP001652582">
    <property type="component" value="Chromosome 18"/>
</dbReference>
<dbReference type="AlphaFoldDB" id="A0A6J1NE71"/>
<evidence type="ECO:0000256" key="1">
    <source>
        <dbReference type="SAM" id="MobiDB-lite"/>
    </source>
</evidence>
<keyword evidence="3" id="KW-1185">Reference proteome</keyword>
<sequence>MGRRKKKPHWNRNANPGIETDDSRPGYIPYQNFNNKFSYNADFQPYNSSYCNNLSTNTSQYHNNFNQSFQPHNNNTYLDFSGQNISSSRDFNPRFPRNLNQRNFQRNVPQNSNSKARNFNRKTPRPTNNNPNAQRNMPQNGKYNKIHFQRSTICNYDAGCDDSNIQNFAQSSNYDEMNTQSNNDHDIDIQMNTQTPNYEDTDVQMNTQNPYYEDTDVQMNTQNPNYSGTSIPFYRINKKFNPQLGNPKTGYRRNRGRKNMSFVARYNCETDIFNEKGYIIRETLYRDPSLFYGNDGSDDEKQSLSNETSDETSYWQKCVDAHKPETPVMTQSSNVSKRNQNHVEKTLNSMLAKPVEMSKGKSLLQKMGWTGGGLGKDGDGIVEPIAPKATYAVNTLGLGHVPVQSVPTQKRQKKLLVFAEMKNKKLKHPEFQCNFYTNVLQYILEFVKNDRENKLEFEPRLRKIERKRIHLLVEMLRESDSLDDFYSFDNLKDNHVKLVQDIWVHNCYDLWTESENKSARRERCLGLYKEAPAHVYLVTPENLNGNDEQTDINDEDPNIANFNLEKDSDYDDSNTDEEEDIKKDVQNINGKGKLCHRNDVKKKQNAKEKQLNDKIDNDGVDIKKENDTKNTLNVEQNDKSVKLEVPCSENEEKNIQDISVKEENVVKEVSNKNNDEKSDVCSVVNENVKNEQNLEDNASSNKNNDGETVVCSEVFENVNNEQDLELEENQKVDVGNNSNNNRQDYIEVINKSTVDINEHTIKIEQIDIMGKIVEYFKEFCDDEIYKEFRFLGPFDDEEVENINMFFNICLKYDHSECNVKTELMKLFDDNSLTVLVDNNGKSFIKKGTNNQELPNEDDEDVICMD</sequence>
<feature type="region of interest" description="Disordered" evidence="1">
    <location>
        <begin position="96"/>
        <end position="141"/>
    </location>
</feature>
<proteinExistence type="predicted"/>
<gene>
    <name evidence="4 5" type="primary">LOC112051573</name>
</gene>
<dbReference type="SMART" id="SM00443">
    <property type="entry name" value="G_patch"/>
    <property type="match status" value="1"/>
</dbReference>
<feature type="compositionally biased region" description="Polar residues" evidence="1">
    <location>
        <begin position="303"/>
        <end position="312"/>
    </location>
</feature>
<name>A0A6J1NE71_BICAN</name>
<feature type="region of interest" description="Disordered" evidence="1">
    <location>
        <begin position="1"/>
        <end position="25"/>
    </location>
</feature>
<dbReference type="GeneID" id="112051573"/>
<evidence type="ECO:0000259" key="2">
    <source>
        <dbReference type="PROSITE" id="PS50174"/>
    </source>
</evidence>
<feature type="region of interest" description="Disordered" evidence="1">
    <location>
        <begin position="293"/>
        <end position="312"/>
    </location>
</feature>
<dbReference type="PROSITE" id="PS50174">
    <property type="entry name" value="G_PATCH"/>
    <property type="match status" value="1"/>
</dbReference>
<evidence type="ECO:0000313" key="3">
    <source>
        <dbReference type="Proteomes" id="UP001652582"/>
    </source>
</evidence>
<dbReference type="KEGG" id="bany:112051573"/>
<dbReference type="RefSeq" id="XP_023946049.1">
    <property type="nucleotide sequence ID" value="XM_024090281.1"/>
</dbReference>
<feature type="domain" description="G-patch" evidence="2">
    <location>
        <begin position="356"/>
        <end position="403"/>
    </location>
</feature>
<organism evidence="3 4">
    <name type="scientific">Bicyclus anynana</name>
    <name type="common">Squinting bush brown butterfly</name>
    <dbReference type="NCBI Taxonomy" id="110368"/>
    <lineage>
        <taxon>Eukaryota</taxon>
        <taxon>Metazoa</taxon>
        <taxon>Ecdysozoa</taxon>
        <taxon>Arthropoda</taxon>
        <taxon>Hexapoda</taxon>
        <taxon>Insecta</taxon>
        <taxon>Pterygota</taxon>
        <taxon>Neoptera</taxon>
        <taxon>Endopterygota</taxon>
        <taxon>Lepidoptera</taxon>
        <taxon>Glossata</taxon>
        <taxon>Ditrysia</taxon>
        <taxon>Papilionoidea</taxon>
        <taxon>Nymphalidae</taxon>
        <taxon>Satyrinae</taxon>
        <taxon>Satyrini</taxon>
        <taxon>Mycalesina</taxon>
        <taxon>Bicyclus</taxon>
    </lineage>
</organism>
<protein>
    <recommendedName>
        <fullName evidence="2">G-patch domain-containing protein</fullName>
    </recommendedName>
</protein>
<dbReference type="InterPro" id="IPR000467">
    <property type="entry name" value="G_patch_dom"/>
</dbReference>
<accession>A0A6J1NE71</accession>
<evidence type="ECO:0000313" key="5">
    <source>
        <dbReference type="RefSeq" id="XP_052742910.1"/>
    </source>
</evidence>
<feature type="compositionally biased region" description="Low complexity" evidence="1">
    <location>
        <begin position="125"/>
        <end position="140"/>
    </location>
</feature>
<evidence type="ECO:0000313" key="4">
    <source>
        <dbReference type="RefSeq" id="XP_023946049.1"/>
    </source>
</evidence>
<dbReference type="OrthoDB" id="29523at2759"/>
<dbReference type="GO" id="GO:0003676">
    <property type="term" value="F:nucleic acid binding"/>
    <property type="evidence" value="ECO:0007669"/>
    <property type="project" value="InterPro"/>
</dbReference>
<feature type="compositionally biased region" description="Basic residues" evidence="1">
    <location>
        <begin position="1"/>
        <end position="10"/>
    </location>
</feature>
<dbReference type="Pfam" id="PF01585">
    <property type="entry name" value="G-patch"/>
    <property type="match status" value="1"/>
</dbReference>
<reference evidence="4" key="1">
    <citation type="submission" date="2025-04" db="UniProtKB">
        <authorList>
            <consortium name="RefSeq"/>
        </authorList>
    </citation>
    <scope>IDENTIFICATION</scope>
</reference>
<feature type="compositionally biased region" description="Polar residues" evidence="1">
    <location>
        <begin position="98"/>
        <end position="116"/>
    </location>
</feature>
<dbReference type="RefSeq" id="XP_052742910.1">
    <property type="nucleotide sequence ID" value="XM_052886950.1"/>
</dbReference>